<evidence type="ECO:0000313" key="8">
    <source>
        <dbReference type="EMBL" id="RKP40255.1"/>
    </source>
</evidence>
<dbReference type="AlphaFoldDB" id="A0A4Q0A2C4"/>
<keyword evidence="3" id="KW-0805">Transcription regulation</keyword>
<sequence>MISACSTAVSNSADLSVPSEVKLRRVCDHCSARRFRCNGKNPCGSCTRRLYNCHYSPFAKRKPRLVPPTKNNAQAGFHSFVLANPPSPPSPAPTKPKDSVRIQTKRRLRFQQPRTPSSVPWYPGGAPDSAANTMGPQLRVFAERLETTLRNLYTADLPAFSVSSPAFDPGHLTPSELACLHNSIPPSIPCTEDVFYHPGLIYPLVQHFFDSFARFRPYWQKQRFFNHLAANQVPRSLLSSMVAYSAQLYPCQENYRHFIETCIAEHTHRAEQLVAQELETANMDTITSALLLCLIACNYCEVEKMDIYGSLAIRLCFYLNLHSVDAPAPSPTGMSVADAKSERLWRELKRRTAWSIFFICSIARLLGKVTYGLDLDLVSIDTADDKVLISLLFLTTAADGPPTYPLVIWPLFNKSFGTASCNSLVRIANRLTYHRRRCQLGHPVSMTRICEINQALKIWRSDLPEYCQLDLVPTRTRYVKTTPLVLNGLVHFLHYLCYFYNNSTLLLAPVRATHPIEVYHCEELATEAFQNMCQELIVPMAAVPIALRPLNCFFYGYFGFQACLLNSADGAAFNVPRQLKLLDHVYVLLSDFFPHSKFSQALAESLGSLLTKYNLRWDPPSANMEELDVEEGENCEAENP</sequence>
<protein>
    <recommendedName>
        <fullName evidence="7">Zn(2)-C6 fungal-type domain-containing protein</fullName>
    </recommendedName>
</protein>
<keyword evidence="9" id="KW-1185">Reference proteome</keyword>
<dbReference type="InterPro" id="IPR001138">
    <property type="entry name" value="Zn2Cys6_DnaBD"/>
</dbReference>
<dbReference type="GO" id="GO:0000981">
    <property type="term" value="F:DNA-binding transcription factor activity, RNA polymerase II-specific"/>
    <property type="evidence" value="ECO:0007669"/>
    <property type="project" value="InterPro"/>
</dbReference>
<evidence type="ECO:0000256" key="3">
    <source>
        <dbReference type="ARBA" id="ARBA00023015"/>
    </source>
</evidence>
<dbReference type="GO" id="GO:0005634">
    <property type="term" value="C:nucleus"/>
    <property type="evidence" value="ECO:0007669"/>
    <property type="project" value="UniProtKB-SubCell"/>
</dbReference>
<dbReference type="InterPro" id="IPR036864">
    <property type="entry name" value="Zn2-C6_fun-type_DNA-bd_sf"/>
</dbReference>
<dbReference type="PROSITE" id="PS50048">
    <property type="entry name" value="ZN2_CY6_FUNGAL_2"/>
    <property type="match status" value="1"/>
</dbReference>
<dbReference type="GO" id="GO:0008270">
    <property type="term" value="F:zinc ion binding"/>
    <property type="evidence" value="ECO:0007669"/>
    <property type="project" value="InterPro"/>
</dbReference>
<feature type="compositionally biased region" description="Pro residues" evidence="6">
    <location>
        <begin position="85"/>
        <end position="94"/>
    </location>
</feature>
<dbReference type="SUPFAM" id="SSF57701">
    <property type="entry name" value="Zn2/Cys6 DNA-binding domain"/>
    <property type="match status" value="1"/>
</dbReference>
<evidence type="ECO:0000259" key="7">
    <source>
        <dbReference type="PROSITE" id="PS50048"/>
    </source>
</evidence>
<reference evidence="9" key="1">
    <citation type="journal article" date="2018" name="Nat. Microbiol.">
        <title>Leveraging single-cell genomics to expand the fungal tree of life.</title>
        <authorList>
            <person name="Ahrendt S.R."/>
            <person name="Quandt C.A."/>
            <person name="Ciobanu D."/>
            <person name="Clum A."/>
            <person name="Salamov A."/>
            <person name="Andreopoulos B."/>
            <person name="Cheng J.F."/>
            <person name="Woyke T."/>
            <person name="Pelin A."/>
            <person name="Henrissat B."/>
            <person name="Reynolds N.K."/>
            <person name="Benny G.L."/>
            <person name="Smith M.E."/>
            <person name="James T.Y."/>
            <person name="Grigoriev I.V."/>
        </authorList>
    </citation>
    <scope>NUCLEOTIDE SEQUENCE [LARGE SCALE GENOMIC DNA]</scope>
    <source>
        <strain evidence="9">RSA 468</strain>
    </source>
</reference>
<evidence type="ECO:0000256" key="1">
    <source>
        <dbReference type="ARBA" id="ARBA00004123"/>
    </source>
</evidence>
<evidence type="ECO:0000256" key="5">
    <source>
        <dbReference type="ARBA" id="ARBA00023242"/>
    </source>
</evidence>
<feature type="region of interest" description="Disordered" evidence="6">
    <location>
        <begin position="79"/>
        <end position="100"/>
    </location>
</feature>
<dbReference type="Pfam" id="PF00172">
    <property type="entry name" value="Zn_clus"/>
    <property type="match status" value="1"/>
</dbReference>
<dbReference type="PANTHER" id="PTHR47338">
    <property type="entry name" value="ZN(II)2CYS6 TRANSCRIPTION FACTOR (EUROFUNG)-RELATED"/>
    <property type="match status" value="1"/>
</dbReference>
<keyword evidence="4" id="KW-0804">Transcription</keyword>
<evidence type="ECO:0000256" key="4">
    <source>
        <dbReference type="ARBA" id="ARBA00023163"/>
    </source>
</evidence>
<evidence type="ECO:0000313" key="9">
    <source>
        <dbReference type="Proteomes" id="UP000268162"/>
    </source>
</evidence>
<proteinExistence type="predicted"/>
<dbReference type="CDD" id="cd00067">
    <property type="entry name" value="GAL4"/>
    <property type="match status" value="1"/>
</dbReference>
<dbReference type="GO" id="GO:0006351">
    <property type="term" value="P:DNA-templated transcription"/>
    <property type="evidence" value="ECO:0007669"/>
    <property type="project" value="InterPro"/>
</dbReference>
<evidence type="ECO:0000256" key="6">
    <source>
        <dbReference type="SAM" id="MobiDB-lite"/>
    </source>
</evidence>
<dbReference type="EMBL" id="ML002217">
    <property type="protein sequence ID" value="RKP40255.1"/>
    <property type="molecule type" value="Genomic_DNA"/>
</dbReference>
<dbReference type="PROSITE" id="PS00463">
    <property type="entry name" value="ZN2_CY6_FUNGAL_1"/>
    <property type="match status" value="1"/>
</dbReference>
<accession>A0A4Q0A2C4</accession>
<dbReference type="Gene3D" id="4.10.240.10">
    <property type="entry name" value="Zn(2)-C6 fungal-type DNA-binding domain"/>
    <property type="match status" value="1"/>
</dbReference>
<dbReference type="InterPro" id="IPR050815">
    <property type="entry name" value="TF_fung"/>
</dbReference>
<comment type="subcellular location">
    <subcellularLocation>
        <location evidence="1">Nucleus</location>
    </subcellularLocation>
</comment>
<keyword evidence="2" id="KW-0479">Metal-binding</keyword>
<evidence type="ECO:0000256" key="2">
    <source>
        <dbReference type="ARBA" id="ARBA00022723"/>
    </source>
</evidence>
<keyword evidence="5" id="KW-0539">Nucleus</keyword>
<dbReference type="CDD" id="cd12148">
    <property type="entry name" value="fungal_TF_MHR"/>
    <property type="match status" value="1"/>
</dbReference>
<organism evidence="8 9">
    <name type="scientific">Dimargaris cristalligena</name>
    <dbReference type="NCBI Taxonomy" id="215637"/>
    <lineage>
        <taxon>Eukaryota</taxon>
        <taxon>Fungi</taxon>
        <taxon>Fungi incertae sedis</taxon>
        <taxon>Zoopagomycota</taxon>
        <taxon>Kickxellomycotina</taxon>
        <taxon>Dimargaritomycetes</taxon>
        <taxon>Dimargaritales</taxon>
        <taxon>Dimargaritaceae</taxon>
        <taxon>Dimargaris</taxon>
    </lineage>
</organism>
<feature type="domain" description="Zn(2)-C6 fungal-type" evidence="7">
    <location>
        <begin position="26"/>
        <end position="55"/>
    </location>
</feature>
<dbReference type="GO" id="GO:0003677">
    <property type="term" value="F:DNA binding"/>
    <property type="evidence" value="ECO:0007669"/>
    <property type="project" value="InterPro"/>
</dbReference>
<dbReference type="Proteomes" id="UP000268162">
    <property type="component" value="Unassembled WGS sequence"/>
</dbReference>
<gene>
    <name evidence="8" type="ORF">BJ085DRAFT_39516</name>
</gene>
<dbReference type="PANTHER" id="PTHR47338:SF5">
    <property type="entry name" value="ZN(II)2CYS6 TRANSCRIPTION FACTOR (EUROFUNG)"/>
    <property type="match status" value="1"/>
</dbReference>
<dbReference type="STRING" id="215637.A0A4Q0A2C4"/>
<dbReference type="SMART" id="SM00066">
    <property type="entry name" value="GAL4"/>
    <property type="match status" value="1"/>
</dbReference>
<name>A0A4Q0A2C4_9FUNG</name>